<dbReference type="STRING" id="35608.A0A2U1Q4X0"/>
<evidence type="ECO:0000313" key="2">
    <source>
        <dbReference type="Proteomes" id="UP000245207"/>
    </source>
</evidence>
<protein>
    <submittedName>
        <fullName evidence="1">Regulatory-associated protein of TOR1</fullName>
    </submittedName>
</protein>
<name>A0A2U1Q4X0_ARTAN</name>
<reference evidence="1 2" key="1">
    <citation type="journal article" date="2018" name="Mol. Plant">
        <title>The genome of Artemisia annua provides insight into the evolution of Asteraceae family and artemisinin biosynthesis.</title>
        <authorList>
            <person name="Shen Q."/>
            <person name="Zhang L."/>
            <person name="Liao Z."/>
            <person name="Wang S."/>
            <person name="Yan T."/>
            <person name="Shi P."/>
            <person name="Liu M."/>
            <person name="Fu X."/>
            <person name="Pan Q."/>
            <person name="Wang Y."/>
            <person name="Lv Z."/>
            <person name="Lu X."/>
            <person name="Zhang F."/>
            <person name="Jiang W."/>
            <person name="Ma Y."/>
            <person name="Chen M."/>
            <person name="Hao X."/>
            <person name="Li L."/>
            <person name="Tang Y."/>
            <person name="Lv G."/>
            <person name="Zhou Y."/>
            <person name="Sun X."/>
            <person name="Brodelius P.E."/>
            <person name="Rose J.K.C."/>
            <person name="Tang K."/>
        </authorList>
    </citation>
    <scope>NUCLEOTIDE SEQUENCE [LARGE SCALE GENOMIC DNA]</scope>
    <source>
        <strain evidence="2">cv. Huhao1</strain>
        <tissue evidence="1">Leaf</tissue>
    </source>
</reference>
<organism evidence="1 2">
    <name type="scientific">Artemisia annua</name>
    <name type="common">Sweet wormwood</name>
    <dbReference type="NCBI Taxonomy" id="35608"/>
    <lineage>
        <taxon>Eukaryota</taxon>
        <taxon>Viridiplantae</taxon>
        <taxon>Streptophyta</taxon>
        <taxon>Embryophyta</taxon>
        <taxon>Tracheophyta</taxon>
        <taxon>Spermatophyta</taxon>
        <taxon>Magnoliopsida</taxon>
        <taxon>eudicotyledons</taxon>
        <taxon>Gunneridae</taxon>
        <taxon>Pentapetalae</taxon>
        <taxon>asterids</taxon>
        <taxon>campanulids</taxon>
        <taxon>Asterales</taxon>
        <taxon>Asteraceae</taxon>
        <taxon>Asteroideae</taxon>
        <taxon>Anthemideae</taxon>
        <taxon>Artemisiinae</taxon>
        <taxon>Artemisia</taxon>
    </lineage>
</organism>
<gene>
    <name evidence="1" type="ORF">CTI12_AA075970</name>
</gene>
<evidence type="ECO:0000313" key="1">
    <source>
        <dbReference type="EMBL" id="PWA92992.1"/>
    </source>
</evidence>
<keyword evidence="2" id="KW-1185">Reference proteome</keyword>
<comment type="caution">
    <text evidence="1">The sequence shown here is derived from an EMBL/GenBank/DDBJ whole genome shotgun (WGS) entry which is preliminary data.</text>
</comment>
<sequence>MGPLTISLQHFTSQLFMDGSLRLYYMQHVTGLVCVTQPHTRRAEQVLGIGFQPGLDPAKKAYYSPPGLLLYFQYVLNASDESRNSMVEEEAENQRQ</sequence>
<dbReference type="EMBL" id="PKPP01000418">
    <property type="protein sequence ID" value="PWA92992.1"/>
    <property type="molecule type" value="Genomic_DNA"/>
</dbReference>
<accession>A0A2U1Q4X0</accession>
<proteinExistence type="predicted"/>
<dbReference type="OrthoDB" id="10262360at2759"/>
<dbReference type="Proteomes" id="UP000245207">
    <property type="component" value="Unassembled WGS sequence"/>
</dbReference>
<dbReference type="AlphaFoldDB" id="A0A2U1Q4X0"/>